<dbReference type="RefSeq" id="WP_090124925.1">
    <property type="nucleotide sequence ID" value="NZ_FNNJ01000009.1"/>
</dbReference>
<dbReference type="PROSITE" id="PS50110">
    <property type="entry name" value="RESPONSE_REGULATORY"/>
    <property type="match status" value="1"/>
</dbReference>
<dbReference type="InterPro" id="IPR001789">
    <property type="entry name" value="Sig_transdc_resp-reg_receiver"/>
</dbReference>
<accession>A0A1H3EI10</accession>
<organism evidence="4 5">
    <name type="scientific">Lutibacter oricola</name>
    <dbReference type="NCBI Taxonomy" id="762486"/>
    <lineage>
        <taxon>Bacteria</taxon>
        <taxon>Pseudomonadati</taxon>
        <taxon>Bacteroidota</taxon>
        <taxon>Flavobacteriia</taxon>
        <taxon>Flavobacteriales</taxon>
        <taxon>Flavobacteriaceae</taxon>
        <taxon>Lutibacter</taxon>
    </lineage>
</organism>
<evidence type="ECO:0000259" key="2">
    <source>
        <dbReference type="PROSITE" id="PS50110"/>
    </source>
</evidence>
<feature type="modified residue" description="4-aspartylphosphate" evidence="1">
    <location>
        <position position="56"/>
    </location>
</feature>
<dbReference type="GO" id="GO:0000156">
    <property type="term" value="F:phosphorelay response regulator activity"/>
    <property type="evidence" value="ECO:0007669"/>
    <property type="project" value="InterPro"/>
</dbReference>
<protein>
    <submittedName>
        <fullName evidence="4">Two component transcriptional regulator, LytTR family</fullName>
    </submittedName>
</protein>
<dbReference type="InterPro" id="IPR011006">
    <property type="entry name" value="CheY-like_superfamily"/>
</dbReference>
<dbReference type="PANTHER" id="PTHR37299:SF1">
    <property type="entry name" value="STAGE 0 SPORULATION PROTEIN A HOMOLOG"/>
    <property type="match status" value="1"/>
</dbReference>
<sequence length="240" mass="27225">MPNINTILVDDEQDALDSLEILLSEYPQIKTLKKISNPLDIFPVLMTTTVDLIFLDINMPVVNGIDLLEKIRECNSNVKIIMVTAYNNYAIKAIKHNVFSYLLKPVSRAELKTTVKKLLKSLEEIDVKTKPNKVLITSKGNTIIVEPNDVAYFEAEGNYTYIYLKNGSKLIASANMGVLVEKFPKCEFIKINRSTVVHKNSIISIHKKNKKCVLKLNKKQIELSVSTTFSREFNSIFNNV</sequence>
<dbReference type="Pfam" id="PF00072">
    <property type="entry name" value="Response_reg"/>
    <property type="match status" value="1"/>
</dbReference>
<dbReference type="GO" id="GO:0003677">
    <property type="term" value="F:DNA binding"/>
    <property type="evidence" value="ECO:0007669"/>
    <property type="project" value="InterPro"/>
</dbReference>
<evidence type="ECO:0000313" key="4">
    <source>
        <dbReference type="EMBL" id="SDX77569.1"/>
    </source>
</evidence>
<dbReference type="Pfam" id="PF04397">
    <property type="entry name" value="LytTR"/>
    <property type="match status" value="1"/>
</dbReference>
<dbReference type="STRING" id="762486.SAMN05444411_10990"/>
<proteinExistence type="predicted"/>
<dbReference type="PANTHER" id="PTHR37299">
    <property type="entry name" value="TRANSCRIPTIONAL REGULATOR-RELATED"/>
    <property type="match status" value="1"/>
</dbReference>
<name>A0A1H3EI10_9FLAO</name>
<dbReference type="SMART" id="SM00850">
    <property type="entry name" value="LytTR"/>
    <property type="match status" value="1"/>
</dbReference>
<feature type="domain" description="HTH LytTR-type" evidence="3">
    <location>
        <begin position="134"/>
        <end position="239"/>
    </location>
</feature>
<dbReference type="InterPro" id="IPR007492">
    <property type="entry name" value="LytTR_DNA-bd_dom"/>
</dbReference>
<feature type="domain" description="Response regulatory" evidence="2">
    <location>
        <begin position="5"/>
        <end position="119"/>
    </location>
</feature>
<keyword evidence="1" id="KW-0597">Phosphoprotein</keyword>
<dbReference type="Proteomes" id="UP000199595">
    <property type="component" value="Unassembled WGS sequence"/>
</dbReference>
<dbReference type="Gene3D" id="2.40.50.1020">
    <property type="entry name" value="LytTr DNA-binding domain"/>
    <property type="match status" value="1"/>
</dbReference>
<reference evidence="4 5" key="1">
    <citation type="submission" date="2016-10" db="EMBL/GenBank/DDBJ databases">
        <authorList>
            <person name="de Groot N.N."/>
        </authorList>
    </citation>
    <scope>NUCLEOTIDE SEQUENCE [LARGE SCALE GENOMIC DNA]</scope>
    <source>
        <strain evidence="4 5">DSM 24956</strain>
    </source>
</reference>
<dbReference type="SMART" id="SM00448">
    <property type="entry name" value="REC"/>
    <property type="match status" value="1"/>
</dbReference>
<gene>
    <name evidence="4" type="ORF">SAMN05444411_10990</name>
</gene>
<dbReference type="InterPro" id="IPR046947">
    <property type="entry name" value="LytR-like"/>
</dbReference>
<dbReference type="AlphaFoldDB" id="A0A1H3EI10"/>
<dbReference type="EMBL" id="FNNJ01000009">
    <property type="protein sequence ID" value="SDX77569.1"/>
    <property type="molecule type" value="Genomic_DNA"/>
</dbReference>
<dbReference type="OrthoDB" id="2168082at2"/>
<keyword evidence="5" id="KW-1185">Reference proteome</keyword>
<dbReference type="Gene3D" id="3.40.50.2300">
    <property type="match status" value="1"/>
</dbReference>
<dbReference type="PROSITE" id="PS50930">
    <property type="entry name" value="HTH_LYTTR"/>
    <property type="match status" value="1"/>
</dbReference>
<evidence type="ECO:0000259" key="3">
    <source>
        <dbReference type="PROSITE" id="PS50930"/>
    </source>
</evidence>
<evidence type="ECO:0000256" key="1">
    <source>
        <dbReference type="PROSITE-ProRule" id="PRU00169"/>
    </source>
</evidence>
<evidence type="ECO:0000313" key="5">
    <source>
        <dbReference type="Proteomes" id="UP000199595"/>
    </source>
</evidence>
<dbReference type="SUPFAM" id="SSF52172">
    <property type="entry name" value="CheY-like"/>
    <property type="match status" value="1"/>
</dbReference>